<keyword evidence="3" id="KW-1185">Reference proteome</keyword>
<dbReference type="Proteomes" id="UP000253606">
    <property type="component" value="Chromosome"/>
</dbReference>
<protein>
    <submittedName>
        <fullName evidence="2">Uncharacterized protein</fullName>
    </submittedName>
</protein>
<dbReference type="Gene3D" id="1.20.1290.10">
    <property type="entry name" value="AhpD-like"/>
    <property type="match status" value="1"/>
</dbReference>
<proteinExistence type="predicted"/>
<evidence type="ECO:0000313" key="2">
    <source>
        <dbReference type="EMBL" id="AXC10294.1"/>
    </source>
</evidence>
<dbReference type="AlphaFoldDB" id="A0A2Z5FUX4"/>
<organism evidence="2 3">
    <name type="scientific">Acidisarcina polymorpha</name>
    <dbReference type="NCBI Taxonomy" id="2211140"/>
    <lineage>
        <taxon>Bacteria</taxon>
        <taxon>Pseudomonadati</taxon>
        <taxon>Acidobacteriota</taxon>
        <taxon>Terriglobia</taxon>
        <taxon>Terriglobales</taxon>
        <taxon>Acidobacteriaceae</taxon>
        <taxon>Acidisarcina</taxon>
    </lineage>
</organism>
<evidence type="ECO:0000256" key="1">
    <source>
        <dbReference type="SAM" id="MobiDB-lite"/>
    </source>
</evidence>
<name>A0A2Z5FUX4_9BACT</name>
<dbReference type="OrthoDB" id="3391501at2"/>
<dbReference type="RefSeq" id="WP_114205955.1">
    <property type="nucleotide sequence ID" value="NZ_CP030840.1"/>
</dbReference>
<dbReference type="EMBL" id="CP030840">
    <property type="protein sequence ID" value="AXC10294.1"/>
    <property type="molecule type" value="Genomic_DNA"/>
</dbReference>
<reference evidence="2 3" key="1">
    <citation type="journal article" date="2018" name="Front. Microbiol.">
        <title>Hydrolytic Capabilities as a Key to Environmental Success: Chitinolytic and Cellulolytic Acidobacteria From Acidic Sub-arctic Soils and Boreal Peatlands.</title>
        <authorList>
            <person name="Belova S.E."/>
            <person name="Ravin N.V."/>
            <person name="Pankratov T.A."/>
            <person name="Rakitin A.L."/>
            <person name="Ivanova A.A."/>
            <person name="Beletsky A.V."/>
            <person name="Mardanov A.V."/>
            <person name="Sinninghe Damste J.S."/>
            <person name="Dedysh S.N."/>
        </authorList>
    </citation>
    <scope>NUCLEOTIDE SEQUENCE [LARGE SCALE GENOMIC DNA]</scope>
    <source>
        <strain evidence="2 3">SBC82</strain>
    </source>
</reference>
<feature type="region of interest" description="Disordered" evidence="1">
    <location>
        <begin position="15"/>
        <end position="42"/>
    </location>
</feature>
<evidence type="ECO:0000313" key="3">
    <source>
        <dbReference type="Proteomes" id="UP000253606"/>
    </source>
</evidence>
<gene>
    <name evidence="2" type="ORF">ACPOL_0941</name>
</gene>
<accession>A0A2Z5FUX4</accession>
<sequence>MSDISRAREMFTRRILDGEGKTTGSERQAAFNNTDGAGPGHSLIDEVAKKANRIMDEVAKKANRIMDEDIAAAKASGLSEDQIFELVICAAVGQATRQYEAGIAALRQTVGEV</sequence>
<feature type="compositionally biased region" description="Polar residues" evidence="1">
    <location>
        <begin position="22"/>
        <end position="35"/>
    </location>
</feature>
<dbReference type="KEGG" id="abas:ACPOL_0941"/>
<dbReference type="InterPro" id="IPR029032">
    <property type="entry name" value="AhpD-like"/>
</dbReference>
<dbReference type="SUPFAM" id="SSF69118">
    <property type="entry name" value="AhpD-like"/>
    <property type="match status" value="1"/>
</dbReference>